<dbReference type="GO" id="GO:0032797">
    <property type="term" value="C:SMN complex"/>
    <property type="evidence" value="ECO:0007669"/>
    <property type="project" value="TreeGrafter"/>
</dbReference>
<dbReference type="InterPro" id="IPR046857">
    <property type="entry name" value="Gemin6_Sm-like_dom"/>
</dbReference>
<dbReference type="Pfam" id="PF20417">
    <property type="entry name" value="Gemin6_C"/>
    <property type="match status" value="1"/>
</dbReference>
<dbReference type="EMBL" id="JAIFRP010004408">
    <property type="protein sequence ID" value="KAK2576021.1"/>
    <property type="molecule type" value="Genomic_DNA"/>
</dbReference>
<dbReference type="InterPro" id="IPR047575">
    <property type="entry name" value="Sm"/>
</dbReference>
<feature type="domain" description="Sm" evidence="2">
    <location>
        <begin position="18"/>
        <end position="85"/>
    </location>
</feature>
<reference evidence="3" key="2">
    <citation type="journal article" date="2023" name="Commun. Biol.">
        <title>Intrasexual cuticular hydrocarbon dimorphism in a wasp sheds light on hydrocarbon biosynthesis genes in Hymenoptera.</title>
        <authorList>
            <person name="Moris V.C."/>
            <person name="Podsiadlowski L."/>
            <person name="Martin S."/>
            <person name="Oeyen J.P."/>
            <person name="Donath A."/>
            <person name="Petersen M."/>
            <person name="Wilbrandt J."/>
            <person name="Misof B."/>
            <person name="Liedtke D."/>
            <person name="Thamm M."/>
            <person name="Scheiner R."/>
            <person name="Schmitt T."/>
            <person name="Niehuis O."/>
        </authorList>
    </citation>
    <scope>NUCLEOTIDE SEQUENCE</scope>
    <source>
        <strain evidence="3">GBR_01_08_01A</strain>
    </source>
</reference>
<dbReference type="AlphaFoldDB" id="A0AAD9RBK4"/>
<dbReference type="GO" id="GO:0000245">
    <property type="term" value="P:spliceosomal complex assembly"/>
    <property type="evidence" value="ECO:0007669"/>
    <property type="project" value="InterPro"/>
</dbReference>
<name>A0AAD9RBK4_9HYME</name>
<dbReference type="CDD" id="cd11676">
    <property type="entry name" value="Gemin6"/>
    <property type="match status" value="1"/>
</dbReference>
<sequence length="167" mass="19052">MCSPKKDLTKFVHNTHQKDPLAFKSFIGTEVKVKTDNTSVHTGILYTMDPVSGSVVLLCNKEDNRYNLQLVFGHAIKEIEYTTKTKTHIPELFQNSTDQFSLSDLTKKKNIVKQHLLENRFPVTDVNDILYIEDSVSIKPPYTADHCVCTNSIILSRIQNILRSVKK</sequence>
<evidence type="ECO:0000313" key="4">
    <source>
        <dbReference type="Proteomes" id="UP001258017"/>
    </source>
</evidence>
<dbReference type="GO" id="GO:0003723">
    <property type="term" value="F:RNA binding"/>
    <property type="evidence" value="ECO:0007669"/>
    <property type="project" value="InterPro"/>
</dbReference>
<dbReference type="Proteomes" id="UP001258017">
    <property type="component" value="Unassembled WGS sequence"/>
</dbReference>
<evidence type="ECO:0008006" key="5">
    <source>
        <dbReference type="Google" id="ProtNLM"/>
    </source>
</evidence>
<evidence type="ECO:0000259" key="2">
    <source>
        <dbReference type="PROSITE" id="PS52002"/>
    </source>
</evidence>
<keyword evidence="4" id="KW-1185">Reference proteome</keyword>
<dbReference type="Gene3D" id="2.30.30.100">
    <property type="match status" value="1"/>
</dbReference>
<dbReference type="PROSITE" id="PS52001">
    <property type="entry name" value="AD"/>
    <property type="match status" value="1"/>
</dbReference>
<dbReference type="PANTHER" id="PTHR14710:SF2">
    <property type="entry name" value="GEM-ASSOCIATED PROTEIN 6"/>
    <property type="match status" value="1"/>
</dbReference>
<dbReference type="InterPro" id="IPR046856">
    <property type="entry name" value="Gemin6_C"/>
</dbReference>
<dbReference type="GO" id="GO:0000387">
    <property type="term" value="P:spliceosomal snRNP assembly"/>
    <property type="evidence" value="ECO:0007669"/>
    <property type="project" value="TreeGrafter"/>
</dbReference>
<reference evidence="3" key="1">
    <citation type="submission" date="2021-08" db="EMBL/GenBank/DDBJ databases">
        <authorList>
            <person name="Misof B."/>
            <person name="Oliver O."/>
            <person name="Podsiadlowski L."/>
            <person name="Donath A."/>
            <person name="Peters R."/>
            <person name="Mayer C."/>
            <person name="Rust J."/>
            <person name="Gunkel S."/>
            <person name="Lesny P."/>
            <person name="Martin S."/>
            <person name="Oeyen J.P."/>
            <person name="Petersen M."/>
            <person name="Panagiotis P."/>
            <person name="Wilbrandt J."/>
            <person name="Tanja T."/>
        </authorList>
    </citation>
    <scope>NUCLEOTIDE SEQUENCE</scope>
    <source>
        <strain evidence="3">GBR_01_08_01A</strain>
        <tissue evidence="3">Thorax + abdomen</tissue>
    </source>
</reference>
<dbReference type="InterPro" id="IPR047574">
    <property type="entry name" value="AD"/>
</dbReference>
<protein>
    <recommendedName>
        <fullName evidence="5">Gem-associated protein 6</fullName>
    </recommendedName>
</protein>
<feature type="domain" description="AD" evidence="1">
    <location>
        <begin position="74"/>
        <end position="167"/>
    </location>
</feature>
<organism evidence="3 4">
    <name type="scientific">Odynerus spinipes</name>
    <dbReference type="NCBI Taxonomy" id="1348599"/>
    <lineage>
        <taxon>Eukaryota</taxon>
        <taxon>Metazoa</taxon>
        <taxon>Ecdysozoa</taxon>
        <taxon>Arthropoda</taxon>
        <taxon>Hexapoda</taxon>
        <taxon>Insecta</taxon>
        <taxon>Pterygota</taxon>
        <taxon>Neoptera</taxon>
        <taxon>Endopterygota</taxon>
        <taxon>Hymenoptera</taxon>
        <taxon>Apocrita</taxon>
        <taxon>Aculeata</taxon>
        <taxon>Vespoidea</taxon>
        <taxon>Vespidae</taxon>
        <taxon>Eumeninae</taxon>
        <taxon>Odynerus</taxon>
    </lineage>
</organism>
<evidence type="ECO:0000313" key="3">
    <source>
        <dbReference type="EMBL" id="KAK2576021.1"/>
    </source>
</evidence>
<dbReference type="GO" id="GO:0005634">
    <property type="term" value="C:nucleus"/>
    <property type="evidence" value="ECO:0007669"/>
    <property type="project" value="InterPro"/>
</dbReference>
<evidence type="ECO:0000259" key="1">
    <source>
        <dbReference type="PROSITE" id="PS52001"/>
    </source>
</evidence>
<dbReference type="Pfam" id="PF06372">
    <property type="entry name" value="Gemin6"/>
    <property type="match status" value="1"/>
</dbReference>
<dbReference type="PANTHER" id="PTHR14710">
    <property type="entry name" value="GEM-ASSOCIATED PROTEIN 6"/>
    <property type="match status" value="1"/>
</dbReference>
<proteinExistence type="predicted"/>
<comment type="caution">
    <text evidence="3">The sequence shown here is derived from an EMBL/GenBank/DDBJ whole genome shotgun (WGS) entry which is preliminary data.</text>
</comment>
<dbReference type="InterPro" id="IPR009422">
    <property type="entry name" value="Gemin6"/>
</dbReference>
<gene>
    <name evidence="3" type="ORF">KPH14_007373</name>
</gene>
<accession>A0AAD9RBK4</accession>
<dbReference type="PROSITE" id="PS52002">
    <property type="entry name" value="SM"/>
    <property type="match status" value="1"/>
</dbReference>